<evidence type="ECO:0000256" key="1">
    <source>
        <dbReference type="SAM" id="MobiDB-lite"/>
    </source>
</evidence>
<keyword evidence="2" id="KW-0732">Signal</keyword>
<evidence type="ECO:0008006" key="5">
    <source>
        <dbReference type="Google" id="ProtNLM"/>
    </source>
</evidence>
<evidence type="ECO:0000313" key="4">
    <source>
        <dbReference type="Proteomes" id="UP000252893"/>
    </source>
</evidence>
<keyword evidence="4" id="KW-1185">Reference proteome</keyword>
<dbReference type="OrthoDB" id="9773411at2"/>
<feature type="chain" id="PRO_5016586371" description="Outer membrane autotransporter protein" evidence="2">
    <location>
        <begin position="37"/>
        <end position="1248"/>
    </location>
</feature>
<proteinExistence type="predicted"/>
<protein>
    <recommendedName>
        <fullName evidence="5">Outer membrane autotransporter protein</fullName>
    </recommendedName>
</protein>
<reference evidence="3 4" key="1">
    <citation type="submission" date="2018-06" db="EMBL/GenBank/DDBJ databases">
        <title>Genomic Encyclopedia of Type Strains, Phase IV (KMG-IV): sequencing the most valuable type-strain genomes for metagenomic binning, comparative biology and taxonomic classification.</title>
        <authorList>
            <person name="Goeker M."/>
        </authorList>
    </citation>
    <scope>NUCLEOTIDE SEQUENCE [LARGE SCALE GENOMIC DNA]</scope>
    <source>
        <strain evidence="3 4">DSM 25619</strain>
    </source>
</reference>
<dbReference type="AlphaFoldDB" id="A0A366E7E1"/>
<dbReference type="RefSeq" id="WP_113943353.1">
    <property type="nucleotide sequence ID" value="NZ_JBHEEG010000002.1"/>
</dbReference>
<sequence length="1248" mass="138828">MTDIIPSMKHRNIRRLSLLAGSAMVTLTMAALPALAANSAENRKTELHSVRGKKLDDQTVRSLEVGENTERESLSDSGNIPFAISVDGETVGESTALATAKKNDKPVKQADRQRKTDVDLHAVDIQIKYDGLESTPMLNISTMPVRRSYRAGETVEFLATTNYPGFVERSEIRIFHDNDSKKTEKPLAVVPVGTNAKAGWKMPGGDDLRDFTYVLRVYDAKGRYDETAPLTMSRTEKDFSSDNKVTAVAPGMGEDRTAVRNIPVRGGSVTIYGRNVPQQHQVEAFGEAIPVDREQAFVVQRILPPGNHDVDVSVNGVSKDSGLHFNRDINIPDNEWFYVALADLTVGKRTGDKNIESVRPGEYDSVYTRGRLAFYLKGKIKGEYLLTAAADTAEDDLDQLFRNFGSKDPRRLLRRLDPDDYYPVYGDDSTMVEDAPTNGKFYVRLDRGDSHVMWGNFKTQITGTEFMRAERALYGGQAVYRSEASTSFGERNTEVTLYGAQPDTLPQREEFLATGGSAYFMKRQDIIEGSETLTIEVRDSITGRMIERRTLRAGEDYRFDYMQGVVILTRPLSSSTATNDPVRNGALGGNKIYLLAQYEFEPSATDVDGFSYGGRAQQWLNEKVRVGVTGMNETTGTADQQAGGTDIQLRHSETTFLEGEIAVSKGEGFGLNRSTDGGLTMSNTGPAGSRDRTATAWRVRGQVDLEDLTDNGAKGILGGYYENREAGFSSLYDQVLVDKQLWGLHADLELRERTKLKLTYDDFKDDDGQIKREGKSSISYELDQYWKLSFGVAYTELMSPTAIKSGKRGYDGSRLDGGVRADYRLSDDYLFYGFGQGMMSRSGDISRNDRIGLGTEIKLTDKVGVTGELSYGTHGVGGLAGLTYDPNADDHYYIGYRLDPDRAFDLNRTYDLSGRDKGAIVGGVKRRIDDVASAYMENSYDMFGLRRSLTQTYGVVYTPDPVWTVNAGFESGRIHDNTLNSAGLENSDFDRYAPSLAVGYKDEEAGIDARMRGEVRIENSEDGTRDQNTYLLAGGVSWKTSEDWRALANFDAVISDSNSSLTSMQNTDYVETSIGYAYRPVENDRLNALFKYSWLYDMPGNNQLVSGSTRDVYAPAQRSHILSADFTYDLVPWLSVGGKYGFRIGEVKYRIADNAGTFQPYWQRSSAHLGIVRADLHIVKEWDVLVEGRVMHMPEADTTDFGALTAVYRHVGNNFKVGVGYNFGRFSDDLRDLKMDDRGVFLNMVGKF</sequence>
<dbReference type="EMBL" id="QNRH01000002">
    <property type="protein sequence ID" value="RBO97328.1"/>
    <property type="molecule type" value="Genomic_DNA"/>
</dbReference>
<evidence type="ECO:0000256" key="2">
    <source>
        <dbReference type="SAM" id="SignalP"/>
    </source>
</evidence>
<gene>
    <name evidence="3" type="ORF">DFR47_102110</name>
</gene>
<name>A0A366E7E1_9HYPH</name>
<organism evidence="3 4">
    <name type="scientific">Pseudochrobactrum asaccharolyticum</name>
    <dbReference type="NCBI Taxonomy" id="354351"/>
    <lineage>
        <taxon>Bacteria</taxon>
        <taxon>Pseudomonadati</taxon>
        <taxon>Pseudomonadota</taxon>
        <taxon>Alphaproteobacteria</taxon>
        <taxon>Hyphomicrobiales</taxon>
        <taxon>Brucellaceae</taxon>
        <taxon>Pseudochrobactrum</taxon>
    </lineage>
</organism>
<feature type="region of interest" description="Disordered" evidence="1">
    <location>
        <begin position="673"/>
        <end position="693"/>
    </location>
</feature>
<evidence type="ECO:0000313" key="3">
    <source>
        <dbReference type="EMBL" id="RBO97328.1"/>
    </source>
</evidence>
<feature type="signal peptide" evidence="2">
    <location>
        <begin position="1"/>
        <end position="36"/>
    </location>
</feature>
<feature type="compositionally biased region" description="Polar residues" evidence="1">
    <location>
        <begin position="673"/>
        <end position="686"/>
    </location>
</feature>
<accession>A0A366E7E1</accession>
<comment type="caution">
    <text evidence="3">The sequence shown here is derived from an EMBL/GenBank/DDBJ whole genome shotgun (WGS) entry which is preliminary data.</text>
</comment>
<dbReference type="Proteomes" id="UP000252893">
    <property type="component" value="Unassembled WGS sequence"/>
</dbReference>